<sequence>MADPQVSPISQLLHTLGITREDLNKRSDQMRQFLTADDAMSSRVFDPDTGTRSRSGSDLRSSSRSMGSSRSLARSLSRASSSSLREGTPPATPIKAEPRDSEIPHRRMDSMEMVIERQRRQRKNRKERERETGKNLQPPPSPSPSNASHSGRSLDSFMHSRDDSNPTSASTSQAAHNNAPETSEPPPVTPQKSKYYRDHTNLSTGTQSRTVSFYSFVT</sequence>
<comment type="caution">
    <text evidence="2">The sequence shown here is derived from an EMBL/GenBank/DDBJ whole genome shotgun (WGS) entry which is preliminary data.</text>
</comment>
<dbReference type="EMBL" id="NHYE01001350">
    <property type="protein sequence ID" value="PPQ96595.1"/>
    <property type="molecule type" value="Genomic_DNA"/>
</dbReference>
<feature type="region of interest" description="Disordered" evidence="1">
    <location>
        <begin position="34"/>
        <end position="218"/>
    </location>
</feature>
<feature type="compositionally biased region" description="Basic and acidic residues" evidence="1">
    <location>
        <begin position="45"/>
        <end position="57"/>
    </location>
</feature>
<dbReference type="OrthoDB" id="3067331at2759"/>
<name>A0A409Y0S6_9AGAR</name>
<feature type="compositionally biased region" description="Polar residues" evidence="1">
    <location>
        <begin position="201"/>
        <end position="218"/>
    </location>
</feature>
<dbReference type="STRING" id="231916.A0A409Y0S6"/>
<evidence type="ECO:0000313" key="2">
    <source>
        <dbReference type="EMBL" id="PPQ96595.1"/>
    </source>
</evidence>
<organism evidence="2 3">
    <name type="scientific">Gymnopilus dilepis</name>
    <dbReference type="NCBI Taxonomy" id="231916"/>
    <lineage>
        <taxon>Eukaryota</taxon>
        <taxon>Fungi</taxon>
        <taxon>Dikarya</taxon>
        <taxon>Basidiomycota</taxon>
        <taxon>Agaricomycotina</taxon>
        <taxon>Agaricomycetes</taxon>
        <taxon>Agaricomycetidae</taxon>
        <taxon>Agaricales</taxon>
        <taxon>Agaricineae</taxon>
        <taxon>Hymenogastraceae</taxon>
        <taxon>Gymnopilus</taxon>
    </lineage>
</organism>
<evidence type="ECO:0000256" key="1">
    <source>
        <dbReference type="SAM" id="MobiDB-lite"/>
    </source>
</evidence>
<dbReference type="Proteomes" id="UP000284706">
    <property type="component" value="Unassembled WGS sequence"/>
</dbReference>
<gene>
    <name evidence="2" type="ORF">CVT26_006332</name>
</gene>
<proteinExistence type="predicted"/>
<keyword evidence="3" id="KW-1185">Reference proteome</keyword>
<dbReference type="AlphaFoldDB" id="A0A409Y0S6"/>
<feature type="compositionally biased region" description="Polar residues" evidence="1">
    <location>
        <begin position="165"/>
        <end position="181"/>
    </location>
</feature>
<accession>A0A409Y0S6</accession>
<dbReference type="InParanoid" id="A0A409Y0S6"/>
<evidence type="ECO:0000313" key="3">
    <source>
        <dbReference type="Proteomes" id="UP000284706"/>
    </source>
</evidence>
<reference evidence="2 3" key="1">
    <citation type="journal article" date="2018" name="Evol. Lett.">
        <title>Horizontal gene cluster transfer increased hallucinogenic mushroom diversity.</title>
        <authorList>
            <person name="Reynolds H.T."/>
            <person name="Vijayakumar V."/>
            <person name="Gluck-Thaler E."/>
            <person name="Korotkin H.B."/>
            <person name="Matheny P.B."/>
            <person name="Slot J.C."/>
        </authorList>
    </citation>
    <scope>NUCLEOTIDE SEQUENCE [LARGE SCALE GENOMIC DNA]</scope>
    <source>
        <strain evidence="2 3">SRW20</strain>
    </source>
</reference>
<protein>
    <submittedName>
        <fullName evidence="2">Uncharacterized protein</fullName>
    </submittedName>
</protein>
<feature type="compositionally biased region" description="Basic and acidic residues" evidence="1">
    <location>
        <begin position="96"/>
        <end position="118"/>
    </location>
</feature>
<feature type="compositionally biased region" description="Low complexity" evidence="1">
    <location>
        <begin position="58"/>
        <end position="85"/>
    </location>
</feature>